<feature type="transmembrane region" description="Helical" evidence="1">
    <location>
        <begin position="66"/>
        <end position="88"/>
    </location>
</feature>
<dbReference type="Proteomes" id="UP000003323">
    <property type="component" value="Unassembled WGS sequence"/>
</dbReference>
<evidence type="ECO:0000256" key="1">
    <source>
        <dbReference type="SAM" id="Phobius"/>
    </source>
</evidence>
<dbReference type="HOGENOM" id="CLU_1944529_0_0_11"/>
<keyword evidence="1" id="KW-0472">Membrane</keyword>
<reference evidence="2 3" key="1">
    <citation type="submission" date="2010-08" db="EMBL/GenBank/DDBJ databases">
        <authorList>
            <person name="Muzny D."/>
            <person name="Qin X."/>
            <person name="Deng J."/>
            <person name="Jiang H."/>
            <person name="Liu Y."/>
            <person name="Qu J."/>
            <person name="Song X.-Z."/>
            <person name="Zhang L."/>
            <person name="Thornton R."/>
            <person name="Coyle M."/>
            <person name="Francisco L."/>
            <person name="Jackson L."/>
            <person name="Javaid M."/>
            <person name="Korchina V."/>
            <person name="Kovar C."/>
            <person name="Mata R."/>
            <person name="Mathew T."/>
            <person name="Ngo R."/>
            <person name="Nguyen L."/>
            <person name="Nguyen N."/>
            <person name="Okwuonu G."/>
            <person name="Ongeri F."/>
            <person name="Pham C."/>
            <person name="Simmons D."/>
            <person name="Wilczek-Boney K."/>
            <person name="Hale W."/>
            <person name="Jakkamsetti A."/>
            <person name="Pham P."/>
            <person name="Ruth R."/>
            <person name="San Lucas F."/>
            <person name="Warren J."/>
            <person name="Zhang J."/>
            <person name="Zhao Z."/>
            <person name="Zhou C."/>
            <person name="Zhu D."/>
            <person name="Lee S."/>
            <person name="Bess C."/>
            <person name="Blankenburg K."/>
            <person name="Forbes L."/>
            <person name="Fu Q."/>
            <person name="Gubbala S."/>
            <person name="Hirani K."/>
            <person name="Jayaseelan J.C."/>
            <person name="Lara F."/>
            <person name="Munidasa M."/>
            <person name="Palculict T."/>
            <person name="Patil S."/>
            <person name="Pu L.-L."/>
            <person name="Saada N."/>
            <person name="Tang L."/>
            <person name="Weissenberger G."/>
            <person name="Zhu Y."/>
            <person name="Hemphill L."/>
            <person name="Shang Y."/>
            <person name="Youmans B."/>
            <person name="Ayvaz T."/>
            <person name="Ross M."/>
            <person name="Santibanez J."/>
            <person name="Aqrawi P."/>
            <person name="Gross S."/>
            <person name="Joshi V."/>
            <person name="Fowler G."/>
            <person name="Nazareth L."/>
            <person name="Reid J."/>
            <person name="Worley K."/>
            <person name="Petrosino J."/>
            <person name="Highlander S."/>
            <person name="Gibbs R."/>
        </authorList>
    </citation>
    <scope>NUCLEOTIDE SEQUENCE [LARGE SCALE GENOMIC DNA]</scope>
    <source>
        <strain evidence="2 3">ATCC 27679</strain>
    </source>
</reference>
<keyword evidence="1" id="KW-0812">Transmembrane</keyword>
<protein>
    <submittedName>
        <fullName evidence="2">Uncharacterized protein</fullName>
    </submittedName>
</protein>
<evidence type="ECO:0000313" key="3">
    <source>
        <dbReference type="Proteomes" id="UP000003323"/>
    </source>
</evidence>
<name>E0Q4S1_9BIFI</name>
<keyword evidence="1" id="KW-1133">Transmembrane helix</keyword>
<proteinExistence type="predicted"/>
<accession>E0Q4S1</accession>
<dbReference type="AlphaFoldDB" id="E0Q4S1"/>
<organism evidence="2 3">
    <name type="scientific">Bifidobacterium dentium ATCC 27679</name>
    <dbReference type="NCBI Taxonomy" id="871562"/>
    <lineage>
        <taxon>Bacteria</taxon>
        <taxon>Bacillati</taxon>
        <taxon>Actinomycetota</taxon>
        <taxon>Actinomycetes</taxon>
        <taxon>Bifidobacteriales</taxon>
        <taxon>Bifidobacteriaceae</taxon>
        <taxon>Bifidobacterium</taxon>
    </lineage>
</organism>
<gene>
    <name evidence="2" type="ORF">HMPREF0168_0128</name>
</gene>
<sequence>MAESGGLDVILGWMYGGGRFVGVWLLGSVLVLSGVGLWLGVVGVWLLGSVLALVGVGLWSGVVGVWLLGSVLVLVGVGLWLGVVGLWLLGNGLVLSGVSRMVSLFPMFNAMVSWMLREEVRLWRNGSAW</sequence>
<evidence type="ECO:0000313" key="2">
    <source>
        <dbReference type="EMBL" id="EFM42474.1"/>
    </source>
</evidence>
<dbReference type="EMBL" id="AEEQ01000003">
    <property type="protein sequence ID" value="EFM42474.1"/>
    <property type="molecule type" value="Genomic_DNA"/>
</dbReference>
<comment type="caution">
    <text evidence="2">The sequence shown here is derived from an EMBL/GenBank/DDBJ whole genome shotgun (WGS) entry which is preliminary data.</text>
</comment>
<feature type="transmembrane region" description="Helical" evidence="1">
    <location>
        <begin position="12"/>
        <end position="31"/>
    </location>
</feature>
<feature type="transmembrane region" description="Helical" evidence="1">
    <location>
        <begin position="37"/>
        <end position="59"/>
    </location>
</feature>